<dbReference type="AlphaFoldDB" id="A0A291QD87"/>
<reference evidence="1 2" key="1">
    <citation type="submission" date="2017-08" db="EMBL/GenBank/DDBJ databases">
        <title>Complete Genome Sequence of Streptomyces formicae KY5, the formicamycin producer.</title>
        <authorList>
            <person name="Holmes N.A."/>
            <person name="Devine R."/>
            <person name="Qin Z."/>
            <person name="Seipke R.F."/>
            <person name="Wilkinson B."/>
            <person name="Hutchings M.I."/>
        </authorList>
    </citation>
    <scope>NUCLEOTIDE SEQUENCE [LARGE SCALE GENOMIC DNA]</scope>
    <source>
        <strain evidence="1 2">KY5</strain>
    </source>
</reference>
<dbReference type="Proteomes" id="UP000221011">
    <property type="component" value="Chromosome"/>
</dbReference>
<evidence type="ECO:0000313" key="1">
    <source>
        <dbReference type="EMBL" id="ATL29661.1"/>
    </source>
</evidence>
<organism evidence="1 2">
    <name type="scientific">Streptomyces formicae</name>
    <dbReference type="NCBI Taxonomy" id="1616117"/>
    <lineage>
        <taxon>Bacteria</taxon>
        <taxon>Bacillati</taxon>
        <taxon>Actinomycetota</taxon>
        <taxon>Actinomycetes</taxon>
        <taxon>Kitasatosporales</taxon>
        <taxon>Streptomycetaceae</taxon>
        <taxon>Streptomyces</taxon>
    </lineage>
</organism>
<protein>
    <submittedName>
        <fullName evidence="1">Uncharacterized protein</fullName>
    </submittedName>
</protein>
<keyword evidence="2" id="KW-1185">Reference proteome</keyword>
<dbReference type="EMBL" id="CP022685">
    <property type="protein sequence ID" value="ATL29661.1"/>
    <property type="molecule type" value="Genomic_DNA"/>
</dbReference>
<sequence>MDYPAHPSVVSFCTLPNGEYGNDQAVKVEEIQSINR</sequence>
<name>A0A291QD87_9ACTN</name>
<accession>A0A291QD87</accession>
<proteinExistence type="predicted"/>
<dbReference type="KEGG" id="sfk:KY5_4643c"/>
<gene>
    <name evidence="1" type="ORF">KY5_4643c</name>
</gene>
<evidence type="ECO:0000313" key="2">
    <source>
        <dbReference type="Proteomes" id="UP000221011"/>
    </source>
</evidence>